<protein>
    <submittedName>
        <fullName evidence="3">Uncharacterized protein</fullName>
    </submittedName>
</protein>
<gene>
    <name evidence="3" type="ORF">MAM_08457</name>
</gene>
<evidence type="ECO:0000313" key="3">
    <source>
        <dbReference type="EMBL" id="KHN93684.1"/>
    </source>
</evidence>
<feature type="region of interest" description="Disordered" evidence="1">
    <location>
        <begin position="22"/>
        <end position="49"/>
    </location>
</feature>
<evidence type="ECO:0000313" key="4">
    <source>
        <dbReference type="Proteomes" id="UP000030816"/>
    </source>
</evidence>
<dbReference type="Proteomes" id="UP000030816">
    <property type="component" value="Unassembled WGS sequence"/>
</dbReference>
<dbReference type="HOGENOM" id="CLU_1875900_0_0_1"/>
<dbReference type="EMBL" id="AZHE01000096">
    <property type="protein sequence ID" value="KHN93684.1"/>
    <property type="molecule type" value="Genomic_DNA"/>
</dbReference>
<accession>A0A0B2WJ11</accession>
<evidence type="ECO:0000256" key="2">
    <source>
        <dbReference type="SAM" id="SignalP"/>
    </source>
</evidence>
<dbReference type="GeneID" id="63742912"/>
<evidence type="ECO:0000256" key="1">
    <source>
        <dbReference type="SAM" id="MobiDB-lite"/>
    </source>
</evidence>
<comment type="caution">
    <text evidence="3">The sequence shown here is derived from an EMBL/GenBank/DDBJ whole genome shotgun (WGS) entry which is preliminary data.</text>
</comment>
<dbReference type="AlphaFoldDB" id="A0A0B2WJ11"/>
<feature type="chain" id="PRO_5002081202" evidence="2">
    <location>
        <begin position="18"/>
        <end position="136"/>
    </location>
</feature>
<organism evidence="3 4">
    <name type="scientific">Metarhizium album (strain ARSEF 1941)</name>
    <dbReference type="NCBI Taxonomy" id="1081103"/>
    <lineage>
        <taxon>Eukaryota</taxon>
        <taxon>Fungi</taxon>
        <taxon>Dikarya</taxon>
        <taxon>Ascomycota</taxon>
        <taxon>Pezizomycotina</taxon>
        <taxon>Sordariomycetes</taxon>
        <taxon>Hypocreomycetidae</taxon>
        <taxon>Hypocreales</taxon>
        <taxon>Clavicipitaceae</taxon>
        <taxon>Metarhizium</taxon>
    </lineage>
</organism>
<keyword evidence="2" id="KW-0732">Signal</keyword>
<keyword evidence="4" id="KW-1185">Reference proteome</keyword>
<proteinExistence type="predicted"/>
<reference evidence="3 4" key="1">
    <citation type="journal article" date="2014" name="Proc. Natl. Acad. Sci. U.S.A.">
        <title>Trajectory and genomic determinants of fungal-pathogen speciation and host adaptation.</title>
        <authorList>
            <person name="Hu X."/>
            <person name="Xiao G."/>
            <person name="Zheng P."/>
            <person name="Shang Y."/>
            <person name="Su Y."/>
            <person name="Zhang X."/>
            <person name="Liu X."/>
            <person name="Zhan S."/>
            <person name="St Leger R.J."/>
            <person name="Wang C."/>
        </authorList>
    </citation>
    <scope>NUCLEOTIDE SEQUENCE [LARGE SCALE GENOMIC DNA]</scope>
    <source>
        <strain evidence="3 4">ARSEF 1941</strain>
    </source>
</reference>
<name>A0A0B2WJ11_METAS</name>
<sequence length="136" mass="14282">MKSAPLLLASLASLAFAGPIRERQNTPTNKPKKECAAEHGPGVVSTNADVTKNGTPLELAPAVDDGVTPASIKAVEEFCSYVARAGGNCNNTFEFCYGNVGHEGFTFEVLQCLKKYYPDISSPATPAQPSETATSS</sequence>
<feature type="signal peptide" evidence="2">
    <location>
        <begin position="1"/>
        <end position="17"/>
    </location>
</feature>
<dbReference type="RefSeq" id="XP_040674750.1">
    <property type="nucleotide sequence ID" value="XM_040827254.1"/>
</dbReference>